<evidence type="ECO:0000256" key="10">
    <source>
        <dbReference type="SAM" id="MobiDB-lite"/>
    </source>
</evidence>
<comment type="caution">
    <text evidence="12">The sequence shown here is derived from an EMBL/GenBank/DDBJ whole genome shotgun (WGS) entry which is preliminary data.</text>
</comment>
<dbReference type="GO" id="GO:0006629">
    <property type="term" value="P:lipid metabolic process"/>
    <property type="evidence" value="ECO:0007669"/>
    <property type="project" value="TreeGrafter"/>
</dbReference>
<dbReference type="AlphaFoldDB" id="A0A5N5SUB3"/>
<sequence length="185" mass="21164">HYNHTSRHRTNATNIQHHTDVRPGPFSRERRNLIYKSLRERVRDSLPAVIIGSILIICGAALLFWNEGEAVNTARTLDEGYNSVIHVTTADFVDPNNDEKLVHVWGSLSVVTPLQDSFYGIKVKAVSLKRRVQTYQWVEEESSYSSSENNFDSPSDSSYSYSQKWKDKLVDSSSFYIPFGHENPK</sequence>
<keyword evidence="7 11" id="KW-1133">Transmembrane helix</keyword>
<dbReference type="GO" id="GO:0005789">
    <property type="term" value="C:endoplasmic reticulum membrane"/>
    <property type="evidence" value="ECO:0007669"/>
    <property type="project" value="UniProtKB-SubCell"/>
</dbReference>
<dbReference type="GO" id="GO:0005637">
    <property type="term" value="C:nuclear inner membrane"/>
    <property type="evidence" value="ECO:0007669"/>
    <property type="project" value="TreeGrafter"/>
</dbReference>
<evidence type="ECO:0000256" key="2">
    <source>
        <dbReference type="ARBA" id="ARBA00004259"/>
    </source>
</evidence>
<dbReference type="Proteomes" id="UP000326759">
    <property type="component" value="Unassembled WGS sequence"/>
</dbReference>
<evidence type="ECO:0000313" key="12">
    <source>
        <dbReference type="EMBL" id="KAB7497597.1"/>
    </source>
</evidence>
<keyword evidence="9" id="KW-0539">Nucleus</keyword>
<keyword evidence="13" id="KW-1185">Reference proteome</keyword>
<feature type="region of interest" description="Disordered" evidence="10">
    <location>
        <begin position="1"/>
        <end position="24"/>
    </location>
</feature>
<feature type="transmembrane region" description="Helical" evidence="11">
    <location>
        <begin position="46"/>
        <end position="65"/>
    </location>
</feature>
<keyword evidence="6" id="KW-0256">Endoplasmic reticulum</keyword>
<evidence type="ECO:0000256" key="6">
    <source>
        <dbReference type="ARBA" id="ARBA00022824"/>
    </source>
</evidence>
<evidence type="ECO:0000256" key="4">
    <source>
        <dbReference type="ARBA" id="ARBA00006627"/>
    </source>
</evidence>
<gene>
    <name evidence="12" type="primary">TMEM43</name>
    <name evidence="12" type="ORF">Anas_10662</name>
</gene>
<dbReference type="Pfam" id="PF07787">
    <property type="entry name" value="TMEM43"/>
    <property type="match status" value="1"/>
</dbReference>
<accession>A0A5N5SUB3</accession>
<dbReference type="PANTHER" id="PTHR13416:SF2">
    <property type="entry name" value="TRANSMEMBRANE PROTEIN 43"/>
    <property type="match status" value="1"/>
</dbReference>
<proteinExistence type="inferred from homology"/>
<evidence type="ECO:0000256" key="9">
    <source>
        <dbReference type="ARBA" id="ARBA00023242"/>
    </source>
</evidence>
<keyword evidence="5 11" id="KW-0812">Transmembrane</keyword>
<reference evidence="12 13" key="1">
    <citation type="journal article" date="2019" name="PLoS Biol.">
        <title>Sex chromosomes control vertical transmission of feminizing Wolbachia symbionts in an isopod.</title>
        <authorList>
            <person name="Becking T."/>
            <person name="Chebbi M.A."/>
            <person name="Giraud I."/>
            <person name="Moumen B."/>
            <person name="Laverre T."/>
            <person name="Caubet Y."/>
            <person name="Peccoud J."/>
            <person name="Gilbert C."/>
            <person name="Cordaux R."/>
        </authorList>
    </citation>
    <scope>NUCLEOTIDE SEQUENCE [LARGE SCALE GENOMIC DNA]</scope>
    <source>
        <strain evidence="12">ANa2</strain>
        <tissue evidence="12">Whole body excluding digestive tract and cuticle</tissue>
    </source>
</reference>
<dbReference type="EMBL" id="SEYY01020089">
    <property type="protein sequence ID" value="KAB7497597.1"/>
    <property type="molecule type" value="Genomic_DNA"/>
</dbReference>
<dbReference type="OrthoDB" id="410725at2759"/>
<evidence type="ECO:0000256" key="3">
    <source>
        <dbReference type="ARBA" id="ARBA00004586"/>
    </source>
</evidence>
<evidence type="ECO:0000256" key="1">
    <source>
        <dbReference type="ARBA" id="ARBA00004127"/>
    </source>
</evidence>
<dbReference type="PANTHER" id="PTHR13416">
    <property type="match status" value="1"/>
</dbReference>
<keyword evidence="8 11" id="KW-0472">Membrane</keyword>
<comment type="similarity">
    <text evidence="4">Belongs to the TMEM43 family.</text>
</comment>
<feature type="compositionally biased region" description="Basic residues" evidence="10">
    <location>
        <begin position="1"/>
        <end position="10"/>
    </location>
</feature>
<evidence type="ECO:0000256" key="8">
    <source>
        <dbReference type="ARBA" id="ARBA00023136"/>
    </source>
</evidence>
<dbReference type="InterPro" id="IPR012430">
    <property type="entry name" value="TMEM43_fam"/>
</dbReference>
<organism evidence="12 13">
    <name type="scientific">Armadillidium nasatum</name>
    <dbReference type="NCBI Taxonomy" id="96803"/>
    <lineage>
        <taxon>Eukaryota</taxon>
        <taxon>Metazoa</taxon>
        <taxon>Ecdysozoa</taxon>
        <taxon>Arthropoda</taxon>
        <taxon>Crustacea</taxon>
        <taxon>Multicrustacea</taxon>
        <taxon>Malacostraca</taxon>
        <taxon>Eumalacostraca</taxon>
        <taxon>Peracarida</taxon>
        <taxon>Isopoda</taxon>
        <taxon>Oniscidea</taxon>
        <taxon>Crinocheta</taxon>
        <taxon>Armadillidiidae</taxon>
        <taxon>Armadillidium</taxon>
    </lineage>
</organism>
<evidence type="ECO:0000256" key="11">
    <source>
        <dbReference type="SAM" id="Phobius"/>
    </source>
</evidence>
<protein>
    <submittedName>
        <fullName evidence="12">Transmembrane protein 43</fullName>
    </submittedName>
</protein>
<evidence type="ECO:0000313" key="13">
    <source>
        <dbReference type="Proteomes" id="UP000326759"/>
    </source>
</evidence>
<feature type="non-terminal residue" evidence="12">
    <location>
        <position position="1"/>
    </location>
</feature>
<name>A0A5N5SUB3_9CRUS</name>
<evidence type="ECO:0000256" key="7">
    <source>
        <dbReference type="ARBA" id="ARBA00022989"/>
    </source>
</evidence>
<comment type="subcellular location">
    <subcellularLocation>
        <location evidence="1">Endomembrane system</location>
        <topology evidence="1">Multi-pass membrane protein</topology>
    </subcellularLocation>
    <subcellularLocation>
        <location evidence="3">Endoplasmic reticulum membrane</location>
    </subcellularLocation>
    <subcellularLocation>
        <location evidence="2">Nucleus envelope</location>
    </subcellularLocation>
</comment>
<dbReference type="GO" id="GO:0071763">
    <property type="term" value="P:nuclear membrane organization"/>
    <property type="evidence" value="ECO:0007669"/>
    <property type="project" value="TreeGrafter"/>
</dbReference>
<evidence type="ECO:0000256" key="5">
    <source>
        <dbReference type="ARBA" id="ARBA00022692"/>
    </source>
</evidence>